<dbReference type="GO" id="GO:0046390">
    <property type="term" value="P:ribose phosphate biosynthetic process"/>
    <property type="evidence" value="ECO:0007669"/>
    <property type="project" value="TreeGrafter"/>
</dbReference>
<dbReference type="PANTHER" id="PTHR48100">
    <property type="entry name" value="BROAD-SPECIFICITY PHOSPHATASE YOR283W-RELATED"/>
    <property type="match status" value="1"/>
</dbReference>
<evidence type="ECO:0000256" key="1">
    <source>
        <dbReference type="PIRSR" id="PIRSR613078-1"/>
    </source>
</evidence>
<feature type="binding site" evidence="2">
    <location>
        <begin position="103"/>
        <end position="106"/>
    </location>
    <ligand>
        <name>substrate</name>
    </ligand>
</feature>
<dbReference type="PANTHER" id="PTHR48100:SF15">
    <property type="entry name" value="SEDOHEPTULOSE 1,7-BISPHOSPHATASE"/>
    <property type="match status" value="1"/>
</dbReference>
<dbReference type="Proteomes" id="UP001303889">
    <property type="component" value="Unassembled WGS sequence"/>
</dbReference>
<feature type="active site" description="Proton donor/acceptor" evidence="1">
    <location>
        <position position="103"/>
    </location>
</feature>
<reference evidence="3" key="2">
    <citation type="submission" date="2023-05" db="EMBL/GenBank/DDBJ databases">
        <authorList>
            <consortium name="Lawrence Berkeley National Laboratory"/>
            <person name="Steindorff A."/>
            <person name="Hensen N."/>
            <person name="Bonometti L."/>
            <person name="Westerberg I."/>
            <person name="Brannstrom I.O."/>
            <person name="Guillou S."/>
            <person name="Cros-Aarteil S."/>
            <person name="Calhoun S."/>
            <person name="Haridas S."/>
            <person name="Kuo A."/>
            <person name="Mondo S."/>
            <person name="Pangilinan J."/>
            <person name="Riley R."/>
            <person name="Labutti K."/>
            <person name="Andreopoulos B."/>
            <person name="Lipzen A."/>
            <person name="Chen C."/>
            <person name="Yanf M."/>
            <person name="Daum C."/>
            <person name="Ng V."/>
            <person name="Clum A."/>
            <person name="Ohm R."/>
            <person name="Martin F."/>
            <person name="Silar P."/>
            <person name="Natvig D."/>
            <person name="Lalanne C."/>
            <person name="Gautier V."/>
            <person name="Ament-Velasquez S.L."/>
            <person name="Kruys A."/>
            <person name="Hutchinson M.I."/>
            <person name="Powell A.J."/>
            <person name="Barry K."/>
            <person name="Miller A.N."/>
            <person name="Grigoriev I.V."/>
            <person name="Debuchy R."/>
            <person name="Gladieux P."/>
            <person name="Thoren M.H."/>
            <person name="Johannesson H."/>
        </authorList>
    </citation>
    <scope>NUCLEOTIDE SEQUENCE</scope>
    <source>
        <strain evidence="3">CBS 103.79</strain>
    </source>
</reference>
<evidence type="ECO:0000313" key="4">
    <source>
        <dbReference type="Proteomes" id="UP001303889"/>
    </source>
</evidence>
<protein>
    <submittedName>
        <fullName evidence="3">Histidine phosphatase superfamily</fullName>
    </submittedName>
</protein>
<comment type="caution">
    <text evidence="3">The sequence shown here is derived from an EMBL/GenBank/DDBJ whole genome shotgun (WGS) entry which is preliminary data.</text>
</comment>
<dbReference type="SMART" id="SM00855">
    <property type="entry name" value="PGAM"/>
    <property type="match status" value="1"/>
</dbReference>
<dbReference type="SUPFAM" id="SSF53254">
    <property type="entry name" value="Phosphoglycerate mutase-like"/>
    <property type="match status" value="1"/>
</dbReference>
<sequence>MSDRDARTPRVFIVRHGETDWAKSGRYTGTTDIELTKVGAAQVSSTAAMIVGAGKPLDPSSLAHIFVSPRKRARKTFELLLPQSSFGAAGWEERVTYTEHIAEWDYGDYEGLKFAEIIQLRQGKGLDREREWNIWRDGCEGGESMKQVSDRLDKLISQIREIQRPHMNGGEAGNVLLVAHGLVLRCFAKRWIRYSVDSPLPMMLAPGAVAVLSYKNGNIDEPALCLGLELRKAEPSDVI</sequence>
<dbReference type="EMBL" id="MU855771">
    <property type="protein sequence ID" value="KAK3899546.1"/>
    <property type="molecule type" value="Genomic_DNA"/>
</dbReference>
<dbReference type="CDD" id="cd07067">
    <property type="entry name" value="HP_PGM_like"/>
    <property type="match status" value="1"/>
</dbReference>
<organism evidence="3 4">
    <name type="scientific">Staphylotrichum tortipilum</name>
    <dbReference type="NCBI Taxonomy" id="2831512"/>
    <lineage>
        <taxon>Eukaryota</taxon>
        <taxon>Fungi</taxon>
        <taxon>Dikarya</taxon>
        <taxon>Ascomycota</taxon>
        <taxon>Pezizomycotina</taxon>
        <taxon>Sordariomycetes</taxon>
        <taxon>Sordariomycetidae</taxon>
        <taxon>Sordariales</taxon>
        <taxon>Chaetomiaceae</taxon>
        <taxon>Staphylotrichum</taxon>
    </lineage>
</organism>
<gene>
    <name evidence="3" type="ORF">C8A05DRAFT_46416</name>
</gene>
<dbReference type="InterPro" id="IPR050275">
    <property type="entry name" value="PGM_Phosphatase"/>
</dbReference>
<dbReference type="GO" id="GO:0050278">
    <property type="term" value="F:sedoheptulose-bisphosphatase activity"/>
    <property type="evidence" value="ECO:0007669"/>
    <property type="project" value="TreeGrafter"/>
</dbReference>
<dbReference type="AlphaFoldDB" id="A0AAN6MG71"/>
<feature type="binding site" evidence="2">
    <location>
        <position position="72"/>
    </location>
    <ligand>
        <name>substrate</name>
    </ligand>
</feature>
<feature type="active site" description="Tele-phosphohistidine intermediate" evidence="1">
    <location>
        <position position="16"/>
    </location>
</feature>
<dbReference type="Pfam" id="PF00300">
    <property type="entry name" value="His_Phos_1"/>
    <property type="match status" value="1"/>
</dbReference>
<accession>A0AAN6MG71</accession>
<reference evidence="3" key="1">
    <citation type="journal article" date="2023" name="Mol. Phylogenet. Evol.">
        <title>Genome-scale phylogeny and comparative genomics of the fungal order Sordariales.</title>
        <authorList>
            <person name="Hensen N."/>
            <person name="Bonometti L."/>
            <person name="Westerberg I."/>
            <person name="Brannstrom I.O."/>
            <person name="Guillou S."/>
            <person name="Cros-Aarteil S."/>
            <person name="Calhoun S."/>
            <person name="Haridas S."/>
            <person name="Kuo A."/>
            <person name="Mondo S."/>
            <person name="Pangilinan J."/>
            <person name="Riley R."/>
            <person name="LaButti K."/>
            <person name="Andreopoulos B."/>
            <person name="Lipzen A."/>
            <person name="Chen C."/>
            <person name="Yan M."/>
            <person name="Daum C."/>
            <person name="Ng V."/>
            <person name="Clum A."/>
            <person name="Steindorff A."/>
            <person name="Ohm R.A."/>
            <person name="Martin F."/>
            <person name="Silar P."/>
            <person name="Natvig D.O."/>
            <person name="Lalanne C."/>
            <person name="Gautier V."/>
            <person name="Ament-Velasquez S.L."/>
            <person name="Kruys A."/>
            <person name="Hutchinson M.I."/>
            <person name="Powell A.J."/>
            <person name="Barry K."/>
            <person name="Miller A.N."/>
            <person name="Grigoriev I.V."/>
            <person name="Debuchy R."/>
            <person name="Gladieux P."/>
            <person name="Hiltunen Thoren M."/>
            <person name="Johannesson H."/>
        </authorList>
    </citation>
    <scope>NUCLEOTIDE SEQUENCE</scope>
    <source>
        <strain evidence="3">CBS 103.79</strain>
    </source>
</reference>
<dbReference type="InterPro" id="IPR013078">
    <property type="entry name" value="His_Pase_superF_clade-1"/>
</dbReference>
<evidence type="ECO:0000313" key="3">
    <source>
        <dbReference type="EMBL" id="KAK3899546.1"/>
    </source>
</evidence>
<dbReference type="Gene3D" id="3.40.50.1240">
    <property type="entry name" value="Phosphoglycerate mutase-like"/>
    <property type="match status" value="1"/>
</dbReference>
<evidence type="ECO:0000256" key="2">
    <source>
        <dbReference type="PIRSR" id="PIRSR613078-2"/>
    </source>
</evidence>
<name>A0AAN6MG71_9PEZI</name>
<proteinExistence type="predicted"/>
<keyword evidence="4" id="KW-1185">Reference proteome</keyword>
<feature type="binding site" evidence="2">
    <location>
        <begin position="28"/>
        <end position="29"/>
    </location>
    <ligand>
        <name>substrate</name>
    </ligand>
</feature>
<dbReference type="InterPro" id="IPR029033">
    <property type="entry name" value="His_PPase_superfam"/>
</dbReference>